<dbReference type="Proteomes" id="UP000753908">
    <property type="component" value="Unassembled WGS sequence"/>
</dbReference>
<comment type="caution">
    <text evidence="1">The sequence shown here is derived from an EMBL/GenBank/DDBJ whole genome shotgun (WGS) entry which is preliminary data.</text>
</comment>
<dbReference type="NCBIfam" id="TIGR02913">
    <property type="entry name" value="HAF_rpt"/>
    <property type="match status" value="5"/>
</dbReference>
<protein>
    <submittedName>
        <fullName evidence="1">DUF3466 family protein</fullName>
    </submittedName>
</protein>
<evidence type="ECO:0000313" key="2">
    <source>
        <dbReference type="Proteomes" id="UP000753908"/>
    </source>
</evidence>
<sequence length="349" mass="36847">MKTRWLRHFLLGLVGALVIAFGLSIFTATTAATRFYYSITDLGTLGGSESYAMSINDMGQIVGRSQTSSGNSQAFLWQGGAMTDIGTAAGYNNSIAIDINNAGQVLGGTTSQVPLFVSSPFLWSNDTITTLPDPEICYASGINDAEQIVGLCIVIGTNYASAAFLPGGSIILDLPSSAYDINNSGQVVGAFNSEIVDVNTNNDYEAFLWQDGTTTELGTLGGTNSEANAVNDVGQVVGRAQTSTGDFHAFFWDGAMQDLGTLANYTSSVAYGINNKGRVVGTATNNSGSSHAFVRLNNGIRDLNNLIPANSGWELIEARDINNNGRIVGYGTVNGENHAFVLTPTWVTR</sequence>
<accession>A0A951U992</accession>
<dbReference type="InterPro" id="IPR022562">
    <property type="entry name" value="DUF3466"/>
</dbReference>
<dbReference type="AlphaFoldDB" id="A0A951U992"/>
<reference evidence="1" key="2">
    <citation type="journal article" date="2022" name="Microbiol. Resour. Announc.">
        <title>Metagenome Sequencing to Explore Phylogenomics of Terrestrial Cyanobacteria.</title>
        <authorList>
            <person name="Ward R.D."/>
            <person name="Stajich J.E."/>
            <person name="Johansen J.R."/>
            <person name="Huntemann M."/>
            <person name="Clum A."/>
            <person name="Foster B."/>
            <person name="Foster B."/>
            <person name="Roux S."/>
            <person name="Palaniappan K."/>
            <person name="Varghese N."/>
            <person name="Mukherjee S."/>
            <person name="Reddy T.B.K."/>
            <person name="Daum C."/>
            <person name="Copeland A."/>
            <person name="Chen I.A."/>
            <person name="Ivanova N.N."/>
            <person name="Kyrpides N.C."/>
            <person name="Shapiro N."/>
            <person name="Eloe-Fadrosh E.A."/>
            <person name="Pietrasiak N."/>
        </authorList>
    </citation>
    <scope>NUCLEOTIDE SEQUENCE</scope>
    <source>
        <strain evidence="1">CPER-KK1</strain>
    </source>
</reference>
<name>A0A951U992_9CYAN</name>
<gene>
    <name evidence="1" type="ORF">KME25_09510</name>
</gene>
<evidence type="ECO:0000313" key="1">
    <source>
        <dbReference type="EMBL" id="MBW4544664.1"/>
    </source>
</evidence>
<organism evidence="1 2">
    <name type="scientific">Symplocastrum torsivum CPER-KK1</name>
    <dbReference type="NCBI Taxonomy" id="450513"/>
    <lineage>
        <taxon>Bacteria</taxon>
        <taxon>Bacillati</taxon>
        <taxon>Cyanobacteriota</taxon>
        <taxon>Cyanophyceae</taxon>
        <taxon>Oscillatoriophycideae</taxon>
        <taxon>Oscillatoriales</taxon>
        <taxon>Microcoleaceae</taxon>
        <taxon>Symplocastrum</taxon>
    </lineage>
</organism>
<dbReference type="Pfam" id="PF11949">
    <property type="entry name" value="DUF3466"/>
    <property type="match status" value="1"/>
</dbReference>
<dbReference type="EMBL" id="JAHHIF010000010">
    <property type="protein sequence ID" value="MBW4544664.1"/>
    <property type="molecule type" value="Genomic_DNA"/>
</dbReference>
<proteinExistence type="predicted"/>
<dbReference type="InterPro" id="IPR014262">
    <property type="entry name" value="HAF_rpt"/>
</dbReference>
<reference evidence="1" key="1">
    <citation type="submission" date="2021-05" db="EMBL/GenBank/DDBJ databases">
        <authorList>
            <person name="Pietrasiak N."/>
            <person name="Ward R."/>
            <person name="Stajich J.E."/>
            <person name="Kurbessoian T."/>
        </authorList>
    </citation>
    <scope>NUCLEOTIDE SEQUENCE</scope>
    <source>
        <strain evidence="1">CPER-KK1</strain>
    </source>
</reference>